<dbReference type="InterPro" id="IPR001962">
    <property type="entry name" value="Asn_synthase"/>
</dbReference>
<protein>
    <recommendedName>
        <fullName evidence="2">asparagine synthase (glutamine-hydrolyzing)</fullName>
        <ecNumber evidence="2">6.3.5.4</ecNumber>
    </recommendedName>
</protein>
<evidence type="ECO:0000256" key="2">
    <source>
        <dbReference type="ARBA" id="ARBA00012737"/>
    </source>
</evidence>
<name>A0A921MVH0_9MICO</name>
<evidence type="ECO:0000259" key="5">
    <source>
        <dbReference type="Pfam" id="PF00733"/>
    </source>
</evidence>
<dbReference type="InterPro" id="IPR029055">
    <property type="entry name" value="Ntn_hydrolases_N"/>
</dbReference>
<evidence type="ECO:0000313" key="6">
    <source>
        <dbReference type="EMBL" id="HJG91009.1"/>
    </source>
</evidence>
<dbReference type="GO" id="GO:0006529">
    <property type="term" value="P:asparagine biosynthetic process"/>
    <property type="evidence" value="ECO:0007669"/>
    <property type="project" value="UniProtKB-KW"/>
</dbReference>
<feature type="domain" description="Asparagine synthetase" evidence="5">
    <location>
        <begin position="165"/>
        <end position="247"/>
    </location>
</feature>
<comment type="pathway">
    <text evidence="1">Amino-acid biosynthesis; L-asparagine biosynthesis; L-asparagine from L-aspartate (L-Gln route): step 1/1.</text>
</comment>
<dbReference type="EC" id="6.3.5.4" evidence="2"/>
<comment type="catalytic activity">
    <reaction evidence="4">
        <text>L-aspartate + L-glutamine + ATP + H2O = L-asparagine + L-glutamate + AMP + diphosphate + H(+)</text>
        <dbReference type="Rhea" id="RHEA:12228"/>
        <dbReference type="ChEBI" id="CHEBI:15377"/>
        <dbReference type="ChEBI" id="CHEBI:15378"/>
        <dbReference type="ChEBI" id="CHEBI:29985"/>
        <dbReference type="ChEBI" id="CHEBI:29991"/>
        <dbReference type="ChEBI" id="CHEBI:30616"/>
        <dbReference type="ChEBI" id="CHEBI:33019"/>
        <dbReference type="ChEBI" id="CHEBI:58048"/>
        <dbReference type="ChEBI" id="CHEBI:58359"/>
        <dbReference type="ChEBI" id="CHEBI:456215"/>
        <dbReference type="EC" id="6.3.5.4"/>
    </reaction>
</comment>
<dbReference type="Pfam" id="PF00733">
    <property type="entry name" value="Asn_synthase"/>
    <property type="match status" value="1"/>
</dbReference>
<reference evidence="6" key="1">
    <citation type="journal article" date="2021" name="PeerJ">
        <title>Extensive microbial diversity within the chicken gut microbiome revealed by metagenomics and culture.</title>
        <authorList>
            <person name="Gilroy R."/>
            <person name="Ravi A."/>
            <person name="Getino M."/>
            <person name="Pursley I."/>
            <person name="Horton D.L."/>
            <person name="Alikhan N.F."/>
            <person name="Baker D."/>
            <person name="Gharbi K."/>
            <person name="Hall N."/>
            <person name="Watson M."/>
            <person name="Adriaenssens E.M."/>
            <person name="Foster-Nyarko E."/>
            <person name="Jarju S."/>
            <person name="Secka A."/>
            <person name="Antonio M."/>
            <person name="Oren A."/>
            <person name="Chaudhuri R.R."/>
            <person name="La Ragione R."/>
            <person name="Hildebrand F."/>
            <person name="Pallen M.J."/>
        </authorList>
    </citation>
    <scope>NUCLEOTIDE SEQUENCE</scope>
    <source>
        <strain evidence="6">ChiGjej5B5-22894</strain>
    </source>
</reference>
<gene>
    <name evidence="6" type="ORF">K8V81_04725</name>
</gene>
<sequence length="526" mass="58271">MLTVVPHLSTRWTAVGRDGFVRLAPGAAVPAELTAQALRRGGELFSAVLVTEDEIQLLTDHLRSWPLFYAVQGEQVHVGEDAFAVADALGGRRLEAEAAAEFRHIGFVLGDRSLLEGVRQVPSGTTVRIDRRTGEITARLERRLQLQRPGFEDIPSFTAAFAAALDAQMQRLYERADGRVIALPLSAGLDSRLLAALLARDGYPRVQTFTYGLPGNAEARASARIAESLGLPWQQVSHTPQQLRQAWTDPSTGSFLREASSGASLPHVQDWYAIRRLTAEGTLPPGSIVIPGHTVVSSAKDEPLRHGREVTPAGIVRCLEPWHFALRSQSRRAVRLPSVVEELQRFFTEVRLEDAPRARMDAVRWFWQRERQAKYILQSMRGYEHAGLEWALPMHELGVWEVYESAPDEAISSREWYRAMTEELYASVSGEPAPTAAPRALERSRARRTAAAVAKSTGIPQLRSRLRTVRAVVDHPLGFDALITGASPRHIAWRTAAGMTPLGEFAEQFLADEWVPGSSLFRSSHE</sequence>
<dbReference type="AlphaFoldDB" id="A0A921MVH0"/>
<dbReference type="Gene3D" id="3.40.50.620">
    <property type="entry name" value="HUPs"/>
    <property type="match status" value="1"/>
</dbReference>
<accession>A0A921MVH0</accession>
<evidence type="ECO:0000313" key="7">
    <source>
        <dbReference type="Proteomes" id="UP000742460"/>
    </source>
</evidence>
<evidence type="ECO:0000256" key="4">
    <source>
        <dbReference type="ARBA" id="ARBA00048741"/>
    </source>
</evidence>
<dbReference type="InterPro" id="IPR014729">
    <property type="entry name" value="Rossmann-like_a/b/a_fold"/>
</dbReference>
<dbReference type="Gene3D" id="3.60.20.10">
    <property type="entry name" value="Glutamine Phosphoribosylpyrophosphate, subunit 1, domain 1"/>
    <property type="match status" value="1"/>
</dbReference>
<dbReference type="PANTHER" id="PTHR43284:SF1">
    <property type="entry name" value="ASPARAGINE SYNTHETASE"/>
    <property type="match status" value="1"/>
</dbReference>
<dbReference type="EMBL" id="DYUE01000117">
    <property type="protein sequence ID" value="HJG91009.1"/>
    <property type="molecule type" value="Genomic_DNA"/>
</dbReference>
<evidence type="ECO:0000256" key="1">
    <source>
        <dbReference type="ARBA" id="ARBA00005187"/>
    </source>
</evidence>
<keyword evidence="3" id="KW-0061">Asparagine biosynthesis</keyword>
<comment type="caution">
    <text evidence="6">The sequence shown here is derived from an EMBL/GenBank/DDBJ whole genome shotgun (WGS) entry which is preliminary data.</text>
</comment>
<organism evidence="6 7">
    <name type="scientific">Brachybacterium massiliense</name>
    <dbReference type="NCBI Taxonomy" id="1755098"/>
    <lineage>
        <taxon>Bacteria</taxon>
        <taxon>Bacillati</taxon>
        <taxon>Actinomycetota</taxon>
        <taxon>Actinomycetes</taxon>
        <taxon>Micrococcales</taxon>
        <taxon>Dermabacteraceae</taxon>
        <taxon>Brachybacterium</taxon>
    </lineage>
</organism>
<keyword evidence="3" id="KW-0028">Amino-acid biosynthesis</keyword>
<dbReference type="InterPro" id="IPR051786">
    <property type="entry name" value="ASN_synthetase/amidase"/>
</dbReference>
<reference evidence="6" key="2">
    <citation type="submission" date="2021-09" db="EMBL/GenBank/DDBJ databases">
        <authorList>
            <person name="Gilroy R."/>
        </authorList>
    </citation>
    <scope>NUCLEOTIDE SEQUENCE</scope>
    <source>
        <strain evidence="6">ChiGjej5B5-22894</strain>
    </source>
</reference>
<dbReference type="PANTHER" id="PTHR43284">
    <property type="entry name" value="ASPARAGINE SYNTHETASE (GLUTAMINE-HYDROLYZING)"/>
    <property type="match status" value="1"/>
</dbReference>
<dbReference type="SUPFAM" id="SSF56235">
    <property type="entry name" value="N-terminal nucleophile aminohydrolases (Ntn hydrolases)"/>
    <property type="match status" value="1"/>
</dbReference>
<dbReference type="SUPFAM" id="SSF52402">
    <property type="entry name" value="Adenine nucleotide alpha hydrolases-like"/>
    <property type="match status" value="1"/>
</dbReference>
<dbReference type="Proteomes" id="UP000742460">
    <property type="component" value="Unassembled WGS sequence"/>
</dbReference>
<proteinExistence type="predicted"/>
<evidence type="ECO:0000256" key="3">
    <source>
        <dbReference type="ARBA" id="ARBA00022888"/>
    </source>
</evidence>
<dbReference type="GO" id="GO:0004066">
    <property type="term" value="F:asparagine synthase (glutamine-hydrolyzing) activity"/>
    <property type="evidence" value="ECO:0007669"/>
    <property type="project" value="UniProtKB-EC"/>
</dbReference>